<protein>
    <recommendedName>
        <fullName evidence="3">Tautomerase enzyme</fullName>
    </recommendedName>
</protein>
<proteinExistence type="predicted"/>
<name>A0A1I3P4Q6_9PSEU</name>
<organism evidence="1 2">
    <name type="scientific">Amycolatopsis sacchari</name>
    <dbReference type="NCBI Taxonomy" id="115433"/>
    <lineage>
        <taxon>Bacteria</taxon>
        <taxon>Bacillati</taxon>
        <taxon>Actinomycetota</taxon>
        <taxon>Actinomycetes</taxon>
        <taxon>Pseudonocardiales</taxon>
        <taxon>Pseudonocardiaceae</taxon>
        <taxon>Amycolatopsis</taxon>
    </lineage>
</organism>
<dbReference type="Gene3D" id="3.30.429.10">
    <property type="entry name" value="Macrophage Migration Inhibitory Factor"/>
    <property type="match status" value="1"/>
</dbReference>
<dbReference type="AlphaFoldDB" id="A0A1I3P4Q6"/>
<dbReference type="InterPro" id="IPR014347">
    <property type="entry name" value="Tautomerase/MIF_sf"/>
</dbReference>
<keyword evidence="2" id="KW-1185">Reference proteome</keyword>
<dbReference type="STRING" id="115433.SAMN05421835_103272"/>
<dbReference type="EMBL" id="FORP01000003">
    <property type="protein sequence ID" value="SFJ16399.1"/>
    <property type="molecule type" value="Genomic_DNA"/>
</dbReference>
<reference evidence="1 2" key="1">
    <citation type="submission" date="2016-10" db="EMBL/GenBank/DDBJ databases">
        <authorList>
            <person name="de Groot N.N."/>
        </authorList>
    </citation>
    <scope>NUCLEOTIDE SEQUENCE [LARGE SCALE GENOMIC DNA]</scope>
    <source>
        <strain evidence="1 2">DSM 44468</strain>
    </source>
</reference>
<gene>
    <name evidence="1" type="ORF">SAMN05421835_103272</name>
</gene>
<evidence type="ECO:0000313" key="1">
    <source>
        <dbReference type="EMBL" id="SFJ16399.1"/>
    </source>
</evidence>
<evidence type="ECO:0008006" key="3">
    <source>
        <dbReference type="Google" id="ProtNLM"/>
    </source>
</evidence>
<evidence type="ECO:0000313" key="2">
    <source>
        <dbReference type="Proteomes" id="UP000199025"/>
    </source>
</evidence>
<dbReference type="Proteomes" id="UP000199025">
    <property type="component" value="Unassembled WGS sequence"/>
</dbReference>
<accession>A0A1I3P4Q6</accession>
<sequence>MCTLEVELIQALTDAIGDVYGEQFSRLAGVDLIGIPRRRRGTGGVAGNDEVLVTLNLREGAYRVPDAQARLITAITDRVVGALGEDVRDRVVVTLTATPGGYIGTGGKVA</sequence>